<dbReference type="Pfam" id="PF15189">
    <property type="entry name" value="MEIOC"/>
    <property type="match status" value="1"/>
</dbReference>
<dbReference type="Proteomes" id="UP001239994">
    <property type="component" value="Unassembled WGS sequence"/>
</dbReference>
<evidence type="ECO:0000313" key="2">
    <source>
        <dbReference type="EMBL" id="KAK1799342.1"/>
    </source>
</evidence>
<sequence>VNNAVKTKISADVNGEKMAFDRFHNTGTDSYYSPDKNDFTEDNGGPCQPFTTDLNTDFSLNLLPYNTWSTQDDPNQLINSAQGIPPNRNLIDGNDCRSEADLYGLVSTILEEVDPMDFSQEKSPGLRNVWSPKAKKEDNSLYPNCDINMQSSSGSQHSRLCPEPINKTPTQPAGRDYNQSTDIYQHFNGFDAADPTWLFSTCNGDSESYTPLVQNLKRPPPGLSIPLAVSSFMSKSRPGKSELGMPGKQNSFCSSSNALSENTDSCCLPNKMNDSFFSMYQDFSLLGRSKIEKSRPFSVQDANKLTNDMQAVLMGEQVGVYNGEPVEDSPMRVQDENMVHLNSLPFQRMSAFVSPAPHVKEMTLSVREQRAGEVGNKTQLLQSDYTTNDFSGFGLQSDLFQAAKSFTPPFGFPTSHQGKEVDQRETRAPQTSLSQYHNGQLNQYKSQPKLAGKASFNTDTPGISKLMSQSVAEFVPSLSSQQMQGPPARILKDFEVGDELTTQGRIGQAGLGLGLEGLRKVAGSGDFNLQQEKSRQQTGMDTVFMVEGNSSQWFGAKPKPPIGFQRETEKKQGLLENPYQMLGSIYAGQTRHNGTGSNQANSAPSQVLPYLYQAGDPRQNLCHLLSSRSPLAYGSSVPLTEMSELLPDGEFPTLNPYLQELTVPGLTGGDGPFPGFLSNMRSQSLGKSLGAPMSQLHYYLEECYEQWRMMEKERKMTESLLMKSYPGKRVSAANSNSLPKMPLNPSRVDRLIVDQLREQTKVVSLLGKMERLRSFPLHANISSVLDRHLEAIYVTQARRKDELNRNSRQRQGPAYLREDRGGCILAWLGEVLLLASALKDLIASTRKSRTAVWCALQMTLPKTNTSPDDGAEASACLPSGQHSPDQIAPDPQPLCDL</sequence>
<accession>A0AAD8ZHY1</accession>
<dbReference type="PANTHER" id="PTHR33861">
    <property type="entry name" value="PROTEIN CBG18333"/>
    <property type="match status" value="1"/>
</dbReference>
<dbReference type="EMBL" id="JAROKS010000012">
    <property type="protein sequence ID" value="KAK1799342.1"/>
    <property type="molecule type" value="Genomic_DNA"/>
</dbReference>
<dbReference type="GO" id="GO:0005634">
    <property type="term" value="C:nucleus"/>
    <property type="evidence" value="ECO:0007669"/>
    <property type="project" value="TreeGrafter"/>
</dbReference>
<feature type="region of interest" description="Disordered" evidence="1">
    <location>
        <begin position="152"/>
        <end position="173"/>
    </location>
</feature>
<protein>
    <recommendedName>
        <fullName evidence="4">Meiosis-specific coiled-coil domain-containing protein MEIOC</fullName>
    </recommendedName>
</protein>
<evidence type="ECO:0008006" key="4">
    <source>
        <dbReference type="Google" id="ProtNLM"/>
    </source>
</evidence>
<organism evidence="2 3">
    <name type="scientific">Electrophorus voltai</name>
    <dbReference type="NCBI Taxonomy" id="2609070"/>
    <lineage>
        <taxon>Eukaryota</taxon>
        <taxon>Metazoa</taxon>
        <taxon>Chordata</taxon>
        <taxon>Craniata</taxon>
        <taxon>Vertebrata</taxon>
        <taxon>Euteleostomi</taxon>
        <taxon>Actinopterygii</taxon>
        <taxon>Neopterygii</taxon>
        <taxon>Teleostei</taxon>
        <taxon>Ostariophysi</taxon>
        <taxon>Gymnotiformes</taxon>
        <taxon>Gymnotoidei</taxon>
        <taxon>Gymnotidae</taxon>
        <taxon>Electrophorus</taxon>
    </lineage>
</organism>
<dbReference type="GO" id="GO:0007144">
    <property type="term" value="P:female meiosis I"/>
    <property type="evidence" value="ECO:0007669"/>
    <property type="project" value="TreeGrafter"/>
</dbReference>
<name>A0AAD8ZHY1_9TELE</name>
<reference evidence="2" key="1">
    <citation type="submission" date="2023-03" db="EMBL/GenBank/DDBJ databases">
        <title>Electrophorus voltai genome.</title>
        <authorList>
            <person name="Bian C."/>
        </authorList>
    </citation>
    <scope>NUCLEOTIDE SEQUENCE</scope>
    <source>
        <strain evidence="2">CB-2022</strain>
        <tissue evidence="2">Muscle</tissue>
    </source>
</reference>
<feature type="non-terminal residue" evidence="2">
    <location>
        <position position="897"/>
    </location>
</feature>
<feature type="region of interest" description="Disordered" evidence="1">
    <location>
        <begin position="864"/>
        <end position="897"/>
    </location>
</feature>
<evidence type="ECO:0000256" key="1">
    <source>
        <dbReference type="SAM" id="MobiDB-lite"/>
    </source>
</evidence>
<proteinExistence type="predicted"/>
<dbReference type="PANTHER" id="PTHR33861:SF4">
    <property type="entry name" value="MEIOSIS-SPECIFIC COILED-COIL DOMAIN-CONTAINING PROTEIN MEIOC"/>
    <property type="match status" value="1"/>
</dbReference>
<dbReference type="InterPro" id="IPR027963">
    <property type="entry name" value="MEIOC"/>
</dbReference>
<evidence type="ECO:0000313" key="3">
    <source>
        <dbReference type="Proteomes" id="UP001239994"/>
    </source>
</evidence>
<dbReference type="GO" id="GO:0007141">
    <property type="term" value="P:male meiosis I"/>
    <property type="evidence" value="ECO:0007669"/>
    <property type="project" value="TreeGrafter"/>
</dbReference>
<dbReference type="AlphaFoldDB" id="A0AAD8ZHY1"/>
<dbReference type="GO" id="GO:0048255">
    <property type="term" value="P:mRNA stabilization"/>
    <property type="evidence" value="ECO:0007669"/>
    <property type="project" value="TreeGrafter"/>
</dbReference>
<gene>
    <name evidence="2" type="ORF">P4O66_007583</name>
</gene>
<keyword evidence="3" id="KW-1185">Reference proteome</keyword>
<comment type="caution">
    <text evidence="2">The sequence shown here is derived from an EMBL/GenBank/DDBJ whole genome shotgun (WGS) entry which is preliminary data.</text>
</comment>
<dbReference type="GO" id="GO:0005737">
    <property type="term" value="C:cytoplasm"/>
    <property type="evidence" value="ECO:0007669"/>
    <property type="project" value="TreeGrafter"/>
</dbReference>